<evidence type="ECO:0000313" key="8">
    <source>
        <dbReference type="Proteomes" id="UP001199916"/>
    </source>
</evidence>
<dbReference type="Gene3D" id="3.40.190.10">
    <property type="entry name" value="Periplasmic binding protein-like II"/>
    <property type="match status" value="1"/>
</dbReference>
<dbReference type="RefSeq" id="WP_233696989.1">
    <property type="nucleotide sequence ID" value="NZ_JAJNBZ010000008.1"/>
</dbReference>
<evidence type="ECO:0000256" key="3">
    <source>
        <dbReference type="ARBA" id="ARBA00022448"/>
    </source>
</evidence>
<reference evidence="7 8" key="1">
    <citation type="submission" date="2021-11" db="EMBL/GenBank/DDBJ databases">
        <title>Draft genome sequence of Paenibacillus profundus YoMME, a new Gram-positive bacteria with exoelectrogenic properties.</title>
        <authorList>
            <person name="Hubenova Y."/>
            <person name="Hubenova E."/>
            <person name="Manasiev Y."/>
            <person name="Peykov S."/>
            <person name="Mitov M."/>
        </authorList>
    </citation>
    <scope>NUCLEOTIDE SEQUENCE [LARGE SCALE GENOMIC DNA]</scope>
    <source>
        <strain evidence="7 8">YoMME</strain>
    </source>
</reference>
<protein>
    <submittedName>
        <fullName evidence="7">Carbohydrate ABC transporter substrate-binding protein</fullName>
    </submittedName>
</protein>
<sequence>MKRTWIMLCILTLVATMFAGCGNSKPAAEETIKGGETTTQTSKDEEGKPDFENKELNIAVFEGGFGRAYWEEVISRFEQEYQGVKVNMTSNPKIMDIIKPQIVAGNPPDFIYAPMTDNTGTVQTMIKEKALLELNDVFDSTLTGESAPLKDKMVDSILNYAAPHSDGKIVVAPFNISTLGMWYNADLFEKKGWKAPETWDELFAMHDTAQQDGRFLFTYQGIYPTYNDNIVFPSIASAGGQQAIEDAASYKEGAFQSDAVRKVFGLFDTIAQKGYLMPGTVAMNHTQAQTEFLKGKALFIPNGSWFEGEMKDAPREEGFRFGFMAPPIFNKGDDRYALTVYEGLFIPKKAKNPELAKEFIKFQYRDDSIKLNAEKTTGIVAVKNASGLVKDFVPESVYNSIKIFEEGVKPLIFQWNVTPKTEININKEMFDAISSVMNKDMTVEQWIERMEGYATKLRELSQ</sequence>
<keyword evidence="4 6" id="KW-0732">Signal</keyword>
<feature type="chain" id="PRO_5045325684" evidence="6">
    <location>
        <begin position="20"/>
        <end position="462"/>
    </location>
</feature>
<dbReference type="SUPFAM" id="SSF53850">
    <property type="entry name" value="Periplasmic binding protein-like II"/>
    <property type="match status" value="1"/>
</dbReference>
<dbReference type="InterPro" id="IPR006059">
    <property type="entry name" value="SBP"/>
</dbReference>
<keyword evidence="8" id="KW-1185">Reference proteome</keyword>
<dbReference type="PANTHER" id="PTHR43649">
    <property type="entry name" value="ARABINOSE-BINDING PROTEIN-RELATED"/>
    <property type="match status" value="1"/>
</dbReference>
<evidence type="ECO:0000256" key="1">
    <source>
        <dbReference type="ARBA" id="ARBA00004196"/>
    </source>
</evidence>
<organism evidence="7 8">
    <name type="scientific">Paenibacillus profundus</name>
    <dbReference type="NCBI Taxonomy" id="1173085"/>
    <lineage>
        <taxon>Bacteria</taxon>
        <taxon>Bacillati</taxon>
        <taxon>Bacillota</taxon>
        <taxon>Bacilli</taxon>
        <taxon>Bacillales</taxon>
        <taxon>Paenibacillaceae</taxon>
        <taxon>Paenibacillus</taxon>
    </lineage>
</organism>
<dbReference type="InterPro" id="IPR050490">
    <property type="entry name" value="Bact_solute-bd_prot1"/>
</dbReference>
<dbReference type="PROSITE" id="PS51257">
    <property type="entry name" value="PROKAR_LIPOPROTEIN"/>
    <property type="match status" value="1"/>
</dbReference>
<name>A0ABS8YH05_9BACL</name>
<comment type="similarity">
    <text evidence="2">Belongs to the bacterial solute-binding protein 1 family.</text>
</comment>
<gene>
    <name evidence="7" type="ORF">LQV63_12820</name>
</gene>
<evidence type="ECO:0000256" key="6">
    <source>
        <dbReference type="SAM" id="SignalP"/>
    </source>
</evidence>
<feature type="signal peptide" evidence="6">
    <location>
        <begin position="1"/>
        <end position="19"/>
    </location>
</feature>
<dbReference type="PANTHER" id="PTHR43649:SF31">
    <property type="entry name" value="SN-GLYCEROL-3-PHOSPHATE-BINDING PERIPLASMIC PROTEIN UGPB"/>
    <property type="match status" value="1"/>
</dbReference>
<keyword evidence="3" id="KW-0813">Transport</keyword>
<dbReference type="Proteomes" id="UP001199916">
    <property type="component" value="Unassembled WGS sequence"/>
</dbReference>
<evidence type="ECO:0000313" key="7">
    <source>
        <dbReference type="EMBL" id="MCE5170194.1"/>
    </source>
</evidence>
<evidence type="ECO:0000256" key="4">
    <source>
        <dbReference type="ARBA" id="ARBA00022729"/>
    </source>
</evidence>
<proteinExistence type="inferred from homology"/>
<dbReference type="NCBIfam" id="TIGR03850">
    <property type="entry name" value="bind_CPR_0540"/>
    <property type="match status" value="1"/>
</dbReference>
<dbReference type="EMBL" id="JAJNBZ010000008">
    <property type="protein sequence ID" value="MCE5170194.1"/>
    <property type="molecule type" value="Genomic_DNA"/>
</dbReference>
<feature type="region of interest" description="Disordered" evidence="5">
    <location>
        <begin position="26"/>
        <end position="49"/>
    </location>
</feature>
<comment type="subcellular location">
    <subcellularLocation>
        <location evidence="1">Cell envelope</location>
    </subcellularLocation>
</comment>
<accession>A0ABS8YH05</accession>
<comment type="caution">
    <text evidence="7">The sequence shown here is derived from an EMBL/GenBank/DDBJ whole genome shotgun (WGS) entry which is preliminary data.</text>
</comment>
<evidence type="ECO:0000256" key="2">
    <source>
        <dbReference type="ARBA" id="ARBA00008520"/>
    </source>
</evidence>
<dbReference type="Pfam" id="PF01547">
    <property type="entry name" value="SBP_bac_1"/>
    <property type="match status" value="1"/>
</dbReference>
<dbReference type="InterPro" id="IPR022387">
    <property type="entry name" value="Bind_CPR0540"/>
</dbReference>
<evidence type="ECO:0000256" key="5">
    <source>
        <dbReference type="SAM" id="MobiDB-lite"/>
    </source>
</evidence>